<feature type="compositionally biased region" description="Basic residues" evidence="1">
    <location>
        <begin position="791"/>
        <end position="813"/>
    </location>
</feature>
<evidence type="ECO:0000313" key="3">
    <source>
        <dbReference type="Proteomes" id="UP000053927"/>
    </source>
</evidence>
<dbReference type="AlphaFoldDB" id="R7RWF4"/>
<protein>
    <recommendedName>
        <fullName evidence="4">J domain-containing protein</fullName>
    </recommendedName>
</protein>
<organism evidence="2 3">
    <name type="scientific">Stereum hirsutum (strain FP-91666)</name>
    <name type="common">White-rot fungus</name>
    <dbReference type="NCBI Taxonomy" id="721885"/>
    <lineage>
        <taxon>Eukaryota</taxon>
        <taxon>Fungi</taxon>
        <taxon>Dikarya</taxon>
        <taxon>Basidiomycota</taxon>
        <taxon>Agaricomycotina</taxon>
        <taxon>Agaricomycetes</taxon>
        <taxon>Russulales</taxon>
        <taxon>Stereaceae</taxon>
        <taxon>Stereum</taxon>
    </lineage>
</organism>
<evidence type="ECO:0000256" key="1">
    <source>
        <dbReference type="SAM" id="MobiDB-lite"/>
    </source>
</evidence>
<feature type="compositionally biased region" description="Acidic residues" evidence="1">
    <location>
        <begin position="340"/>
        <end position="357"/>
    </location>
</feature>
<dbReference type="EMBL" id="JH687410">
    <property type="protein sequence ID" value="EIM79120.1"/>
    <property type="molecule type" value="Genomic_DNA"/>
</dbReference>
<dbReference type="GO" id="GO:0005643">
    <property type="term" value="C:nuclear pore"/>
    <property type="evidence" value="ECO:0007669"/>
    <property type="project" value="TreeGrafter"/>
</dbReference>
<dbReference type="eggNOG" id="ENOG502TFUS">
    <property type="taxonomic scope" value="Eukaryota"/>
</dbReference>
<feature type="compositionally biased region" description="Low complexity" evidence="1">
    <location>
        <begin position="749"/>
        <end position="761"/>
    </location>
</feature>
<keyword evidence="3" id="KW-1185">Reference proteome</keyword>
<feature type="compositionally biased region" description="Pro residues" evidence="1">
    <location>
        <begin position="10"/>
        <end position="33"/>
    </location>
</feature>
<feature type="compositionally biased region" description="Low complexity" evidence="1">
    <location>
        <begin position="823"/>
        <end position="850"/>
    </location>
</feature>
<name>R7RWF4_STEHR</name>
<dbReference type="GeneID" id="18795981"/>
<feature type="compositionally biased region" description="Polar residues" evidence="1">
    <location>
        <begin position="883"/>
        <end position="895"/>
    </location>
</feature>
<evidence type="ECO:0000313" key="2">
    <source>
        <dbReference type="EMBL" id="EIM79120.1"/>
    </source>
</evidence>
<accession>R7RWF4</accession>
<feature type="compositionally biased region" description="Basic residues" evidence="1">
    <location>
        <begin position="138"/>
        <end position="147"/>
    </location>
</feature>
<dbReference type="OMA" id="HEYETDS"/>
<dbReference type="PANTHER" id="PTHR18898">
    <property type="entry name" value="NUCLEOPROTEIN TPR-RELATED"/>
    <property type="match status" value="1"/>
</dbReference>
<reference evidence="3" key="1">
    <citation type="journal article" date="2012" name="Science">
        <title>The Paleozoic origin of enzymatic lignin decomposition reconstructed from 31 fungal genomes.</title>
        <authorList>
            <person name="Floudas D."/>
            <person name="Binder M."/>
            <person name="Riley R."/>
            <person name="Barry K."/>
            <person name="Blanchette R.A."/>
            <person name="Henrissat B."/>
            <person name="Martinez A.T."/>
            <person name="Otillar R."/>
            <person name="Spatafora J.W."/>
            <person name="Yadav J.S."/>
            <person name="Aerts A."/>
            <person name="Benoit I."/>
            <person name="Boyd A."/>
            <person name="Carlson A."/>
            <person name="Copeland A."/>
            <person name="Coutinho P.M."/>
            <person name="de Vries R.P."/>
            <person name="Ferreira P."/>
            <person name="Findley K."/>
            <person name="Foster B."/>
            <person name="Gaskell J."/>
            <person name="Glotzer D."/>
            <person name="Gorecki P."/>
            <person name="Heitman J."/>
            <person name="Hesse C."/>
            <person name="Hori C."/>
            <person name="Igarashi K."/>
            <person name="Jurgens J.A."/>
            <person name="Kallen N."/>
            <person name="Kersten P."/>
            <person name="Kohler A."/>
            <person name="Kuees U."/>
            <person name="Kumar T.K.A."/>
            <person name="Kuo A."/>
            <person name="LaButti K."/>
            <person name="Larrondo L.F."/>
            <person name="Lindquist E."/>
            <person name="Ling A."/>
            <person name="Lombard V."/>
            <person name="Lucas S."/>
            <person name="Lundell T."/>
            <person name="Martin R."/>
            <person name="McLaughlin D.J."/>
            <person name="Morgenstern I."/>
            <person name="Morin E."/>
            <person name="Murat C."/>
            <person name="Nagy L.G."/>
            <person name="Nolan M."/>
            <person name="Ohm R.A."/>
            <person name="Patyshakuliyeva A."/>
            <person name="Rokas A."/>
            <person name="Ruiz-Duenas F.J."/>
            <person name="Sabat G."/>
            <person name="Salamov A."/>
            <person name="Samejima M."/>
            <person name="Schmutz J."/>
            <person name="Slot J.C."/>
            <person name="St John F."/>
            <person name="Stenlid J."/>
            <person name="Sun H."/>
            <person name="Sun S."/>
            <person name="Syed K."/>
            <person name="Tsang A."/>
            <person name="Wiebenga A."/>
            <person name="Young D."/>
            <person name="Pisabarro A."/>
            <person name="Eastwood D.C."/>
            <person name="Martin F."/>
            <person name="Cullen D."/>
            <person name="Grigoriev I.V."/>
            <person name="Hibbett D.S."/>
        </authorList>
    </citation>
    <scope>NUCLEOTIDE SEQUENCE [LARGE SCALE GENOMIC DNA]</scope>
    <source>
        <strain evidence="3">FP-91666</strain>
    </source>
</reference>
<feature type="compositionally biased region" description="Low complexity" evidence="1">
    <location>
        <begin position="50"/>
        <end position="90"/>
    </location>
</feature>
<proteinExistence type="predicted"/>
<feature type="region of interest" description="Disordered" evidence="1">
    <location>
        <begin position="871"/>
        <end position="992"/>
    </location>
</feature>
<dbReference type="GO" id="GO:0017056">
    <property type="term" value="F:structural constituent of nuclear pore"/>
    <property type="evidence" value="ECO:0007669"/>
    <property type="project" value="TreeGrafter"/>
</dbReference>
<feature type="region of interest" description="Disordered" evidence="1">
    <location>
        <begin position="1"/>
        <end position="182"/>
    </location>
</feature>
<dbReference type="Proteomes" id="UP000053927">
    <property type="component" value="Unassembled WGS sequence"/>
</dbReference>
<feature type="compositionally biased region" description="Low complexity" evidence="1">
    <location>
        <begin position="369"/>
        <end position="402"/>
    </location>
</feature>
<dbReference type="PANTHER" id="PTHR18898:SF2">
    <property type="entry name" value="NUCLEOPROTEIN TPR"/>
    <property type="match status" value="1"/>
</dbReference>
<dbReference type="OrthoDB" id="3065975at2759"/>
<dbReference type="KEGG" id="shs:STEHIDRAFT_116778"/>
<evidence type="ECO:0008006" key="4">
    <source>
        <dbReference type="Google" id="ProtNLM"/>
    </source>
</evidence>
<feature type="region of interest" description="Disordered" evidence="1">
    <location>
        <begin position="336"/>
        <end position="426"/>
    </location>
</feature>
<dbReference type="RefSeq" id="XP_007311780.1">
    <property type="nucleotide sequence ID" value="XM_007311718.1"/>
</dbReference>
<feature type="region of interest" description="Disordered" evidence="1">
    <location>
        <begin position="716"/>
        <end position="857"/>
    </location>
</feature>
<gene>
    <name evidence="2" type="ORF">STEHIDRAFT_116778</name>
</gene>
<dbReference type="GO" id="GO:0006406">
    <property type="term" value="P:mRNA export from nucleus"/>
    <property type="evidence" value="ECO:0007669"/>
    <property type="project" value="TreeGrafter"/>
</dbReference>
<sequence length="1098" mass="118893">MAISAKIPEHAPPVPDPPRAPPPEPAAPPPASNPAPTSFTAHGPTPPLSSQPSTTTLRSLFGSRPANSTTPASQSSQPSSSSPSYSATPNLASPNIFMNMAQSRKEQIGEGQNLPAGMSKTFYPAQKAQQEAEVGARPKPRKANVKRKRDDDDPHDSTVAPATRKESKSAKTAKSTPSVPDTSFTVALLPNTVRANAGRYRVMSVSQLSQLDLVGLIGNVSLPTTATPFEIKVAISGLFLHVPAFVTVVNELLSPTAHQSPAPPFPQNPWNLLTGQNRGQGDRKGTVLIPFPSSMVIDFARLLRATGLTKPRNAATIWKNVIYICLPEGTANIPFTFDSSSDEDSSGAEEAESDDDVPQTNKKEEAPKVSPHTPASSSSSTAMPSTSTVPPSRTTSYSSSLPQKQKDDDNPYSTPSRVNGAGSFFTPFPGPYAEPDQWIGGTPRIMHDLMRAVTNVHQPAKPSSMWPLVPADLYMDGYKAKSSVQILYDLFCKNPEGITADIVWASVTDFFNNISFFNSMLDDPDASTMIKFGPKGLGFIIDGLCIAYRLLPSISFQFPRPSQDELIVLTGNLYKLIVKFKEDSDTPGPDMYSPDGFRDFISSVVRLDKSTSQCFAIATQNNWDHLCASSFVLKQDSPGALLQALDADFGSASDHSQMKSDNMRLGKWGLAKFIDALLIPFLDHYEMDDDSYYAIFSILQTFCREASKYIESCRKSKWKGKPTPARNDVPSTGDAEENQSEINSRRSTRASTATKASAETTGGTGEFADVQSNGGGDDGEPVQEEGTARGKSSRGRRGRRGRGGRGGRGKRRGSAGTNTDARSLSPAPSSKPNNSSDAYVPSSTSSGSDISDGEYAETIRQFLQEKYGTRTFCSGGSHRRQPTPRQSTPLEEPTSNRPPPSYSSTFPRTQPRPRPTPQARPRQSAWGSSSTPNEYIYVSSDDERTRPYPASTTNTSTTGTSGSVPTPSHSNPPLSTTAGASTTTTSTAQPSTSTFVLSASTMISYRRFIDATSERVSPSRRSSARRIPWHEFRSDLLRRVPHPDPARRIQLSTIVQASVTSQRRLLARVYHPDKNMQYGNEWASLCQSIMALINTVQN</sequence>
<feature type="compositionally biased region" description="Low complexity" evidence="1">
    <location>
        <begin position="951"/>
        <end position="992"/>
    </location>
</feature>